<protein>
    <submittedName>
        <fullName evidence="2">Phytanoyl-CoA dioxygenase (PhyH)</fullName>
    </submittedName>
</protein>
<dbReference type="Proteomes" id="UP000319557">
    <property type="component" value="Chromosome"/>
</dbReference>
<dbReference type="KEGG" id="ruv:EC9_17230"/>
<dbReference type="PANTHER" id="PTHR20883">
    <property type="entry name" value="PHYTANOYL-COA DIOXYGENASE DOMAIN CONTAINING 1"/>
    <property type="match status" value="1"/>
</dbReference>
<dbReference type="RefSeq" id="WP_145343965.1">
    <property type="nucleotide sequence ID" value="NZ_CP036261.1"/>
</dbReference>
<dbReference type="EMBL" id="CP036261">
    <property type="protein sequence ID" value="QDS87544.1"/>
    <property type="molecule type" value="Genomic_DNA"/>
</dbReference>
<dbReference type="GO" id="GO:0016706">
    <property type="term" value="F:2-oxoglutarate-dependent dioxygenase activity"/>
    <property type="evidence" value="ECO:0007669"/>
    <property type="project" value="UniProtKB-ARBA"/>
</dbReference>
<dbReference type="Gene3D" id="2.60.120.620">
    <property type="entry name" value="q2cbj1_9rhob like domain"/>
    <property type="match status" value="1"/>
</dbReference>
<gene>
    <name evidence="2" type="ORF">EC9_17230</name>
</gene>
<accession>A0A517LY40</accession>
<evidence type="ECO:0000256" key="1">
    <source>
        <dbReference type="ARBA" id="ARBA00001954"/>
    </source>
</evidence>
<dbReference type="InterPro" id="IPR008775">
    <property type="entry name" value="Phytyl_CoA_dOase-like"/>
</dbReference>
<proteinExistence type="predicted"/>
<keyword evidence="2" id="KW-0223">Dioxygenase</keyword>
<dbReference type="SUPFAM" id="SSF51197">
    <property type="entry name" value="Clavaminate synthase-like"/>
    <property type="match status" value="1"/>
</dbReference>
<dbReference type="PANTHER" id="PTHR20883:SF48">
    <property type="entry name" value="ECTOINE DIOXYGENASE"/>
    <property type="match status" value="1"/>
</dbReference>
<evidence type="ECO:0000313" key="3">
    <source>
        <dbReference type="Proteomes" id="UP000319557"/>
    </source>
</evidence>
<keyword evidence="3" id="KW-1185">Reference proteome</keyword>
<dbReference type="Pfam" id="PF05721">
    <property type="entry name" value="PhyH"/>
    <property type="match status" value="1"/>
</dbReference>
<evidence type="ECO:0000313" key="2">
    <source>
        <dbReference type="EMBL" id="QDS87544.1"/>
    </source>
</evidence>
<dbReference type="OrthoDB" id="9814777at2"/>
<reference evidence="2 3" key="1">
    <citation type="submission" date="2019-02" db="EMBL/GenBank/DDBJ databases">
        <title>Deep-cultivation of Planctomycetes and their phenomic and genomic characterization uncovers novel biology.</title>
        <authorList>
            <person name="Wiegand S."/>
            <person name="Jogler M."/>
            <person name="Boedeker C."/>
            <person name="Pinto D."/>
            <person name="Vollmers J."/>
            <person name="Rivas-Marin E."/>
            <person name="Kohn T."/>
            <person name="Peeters S.H."/>
            <person name="Heuer A."/>
            <person name="Rast P."/>
            <person name="Oberbeckmann S."/>
            <person name="Bunk B."/>
            <person name="Jeske O."/>
            <person name="Meyerdierks A."/>
            <person name="Storesund J.E."/>
            <person name="Kallscheuer N."/>
            <person name="Luecker S."/>
            <person name="Lage O.M."/>
            <person name="Pohl T."/>
            <person name="Merkel B.J."/>
            <person name="Hornburger P."/>
            <person name="Mueller R.-W."/>
            <person name="Bruemmer F."/>
            <person name="Labrenz M."/>
            <person name="Spormann A.M."/>
            <person name="Op den Camp H."/>
            <person name="Overmann J."/>
            <person name="Amann R."/>
            <person name="Jetten M.S.M."/>
            <person name="Mascher T."/>
            <person name="Medema M.H."/>
            <person name="Devos D.P."/>
            <person name="Kaster A.-K."/>
            <person name="Ovreas L."/>
            <person name="Rohde M."/>
            <person name="Galperin M.Y."/>
            <person name="Jogler C."/>
        </authorList>
    </citation>
    <scope>NUCLEOTIDE SEQUENCE [LARGE SCALE GENOMIC DNA]</scope>
    <source>
        <strain evidence="2 3">EC9</strain>
    </source>
</reference>
<name>A0A517LY40_9BACT</name>
<dbReference type="AlphaFoldDB" id="A0A517LY40"/>
<comment type="cofactor">
    <cofactor evidence="1">
        <name>Fe(2+)</name>
        <dbReference type="ChEBI" id="CHEBI:29033"/>
    </cofactor>
</comment>
<dbReference type="GO" id="GO:0005506">
    <property type="term" value="F:iron ion binding"/>
    <property type="evidence" value="ECO:0007669"/>
    <property type="project" value="UniProtKB-ARBA"/>
</dbReference>
<organism evidence="2 3">
    <name type="scientific">Rosistilla ulvae</name>
    <dbReference type="NCBI Taxonomy" id="1930277"/>
    <lineage>
        <taxon>Bacteria</taxon>
        <taxon>Pseudomonadati</taxon>
        <taxon>Planctomycetota</taxon>
        <taxon>Planctomycetia</taxon>
        <taxon>Pirellulales</taxon>
        <taxon>Pirellulaceae</taxon>
        <taxon>Rosistilla</taxon>
    </lineage>
</organism>
<sequence>MKNFSIVPSDDELASVPRDLRFYSVNNDAPTVLTGDQIDRFNRDGYVAPLPIFGDAEISGIRSYFDDLLARVTAAGGNSYSISSAHLKYGPVYDILKDPRIVDCVSDLLGENVIGWGSHFFCKMPHDGKSVAWHQDASYWPLSPSKAVTVWLAIDDADEENACMRFIAGSHHVGHLTYRPSDSAEHNVLNQTIDNPEQYGSVVYNPLPAGSASIHSDLLLHGSKANDSDRRRCALTLRYCSADVHAALDWNQKGVQVRGTDPSGHWSNLTRPAES</sequence>
<keyword evidence="2" id="KW-0560">Oxidoreductase</keyword>